<evidence type="ECO:0000256" key="2">
    <source>
        <dbReference type="ARBA" id="ARBA00023287"/>
    </source>
</evidence>
<comment type="caution">
    <text evidence="4">The sequence shown here is derived from an EMBL/GenBank/DDBJ whole genome shotgun (WGS) entry which is preliminary data.</text>
</comment>
<dbReference type="NCBIfam" id="TIGR02532">
    <property type="entry name" value="IV_pilin_GFxxxE"/>
    <property type="match status" value="1"/>
</dbReference>
<comment type="subcellular location">
    <subcellularLocation>
        <location evidence="1">Cell surface</location>
    </subcellularLocation>
</comment>
<keyword evidence="5" id="KW-1185">Reference proteome</keyword>
<dbReference type="InterPro" id="IPR012902">
    <property type="entry name" value="N_methyl_site"/>
</dbReference>
<evidence type="ECO:0000256" key="1">
    <source>
        <dbReference type="ARBA" id="ARBA00004241"/>
    </source>
</evidence>
<proteinExistence type="predicted"/>
<keyword evidence="2" id="KW-0178">Competence</keyword>
<keyword evidence="3" id="KW-0812">Transmembrane</keyword>
<evidence type="ECO:0000313" key="5">
    <source>
        <dbReference type="Proteomes" id="UP000679992"/>
    </source>
</evidence>
<dbReference type="Proteomes" id="UP000679992">
    <property type="component" value="Unassembled WGS sequence"/>
</dbReference>
<keyword evidence="3" id="KW-1133">Transmembrane helix</keyword>
<name>A0ABQ4M9V3_9BACL</name>
<organism evidence="4 5">
    <name type="scientific">Paenibacillus vini</name>
    <dbReference type="NCBI Taxonomy" id="1476024"/>
    <lineage>
        <taxon>Bacteria</taxon>
        <taxon>Bacillati</taxon>
        <taxon>Bacillota</taxon>
        <taxon>Bacilli</taxon>
        <taxon>Bacillales</taxon>
        <taxon>Paenibacillaceae</taxon>
        <taxon>Paenibacillus</taxon>
    </lineage>
</organism>
<gene>
    <name evidence="4" type="ORF">J42TS3_18090</name>
</gene>
<keyword evidence="3" id="KW-0472">Membrane</keyword>
<evidence type="ECO:0000256" key="3">
    <source>
        <dbReference type="SAM" id="Phobius"/>
    </source>
</evidence>
<protein>
    <recommendedName>
        <fullName evidence="6">Prepilin-type N-terminal cleavage/methylation domain-containing protein</fullName>
    </recommendedName>
</protein>
<reference evidence="4 5" key="1">
    <citation type="submission" date="2021-03" db="EMBL/GenBank/DDBJ databases">
        <title>Antimicrobial resistance genes in bacteria isolated from Japanese honey, and their potential for conferring macrolide and lincosamide resistance in the American foulbrood pathogen Paenibacillus larvae.</title>
        <authorList>
            <person name="Okamoto M."/>
            <person name="Kumagai M."/>
            <person name="Kanamori H."/>
            <person name="Takamatsu D."/>
        </authorList>
    </citation>
    <scope>NUCLEOTIDE SEQUENCE [LARGE SCALE GENOMIC DNA]</scope>
    <source>
        <strain evidence="4 5">J42TS3</strain>
    </source>
</reference>
<sequence length="161" mass="17584">MNSRTFNFRKEDGLTLVELLAALALAGLLLILISTILSTSLLAYGRVNHETELRNKAITLSAALQAKLKNTVSVSSPDMSSINAEVITDVMSDSSSPVSLTLKDGGLYDKNGKLFSDSELDLTGSYFIKANKELQIHLWCRLAGESKMEPLYLFVSIKLIS</sequence>
<dbReference type="RefSeq" id="WP_213654491.1">
    <property type="nucleotide sequence ID" value="NZ_BOSL01000004.1"/>
</dbReference>
<evidence type="ECO:0000313" key="4">
    <source>
        <dbReference type="EMBL" id="GIP52774.1"/>
    </source>
</evidence>
<evidence type="ECO:0008006" key="6">
    <source>
        <dbReference type="Google" id="ProtNLM"/>
    </source>
</evidence>
<dbReference type="EMBL" id="BOSL01000004">
    <property type="protein sequence ID" value="GIP52774.1"/>
    <property type="molecule type" value="Genomic_DNA"/>
</dbReference>
<feature type="transmembrane region" description="Helical" evidence="3">
    <location>
        <begin position="20"/>
        <end position="44"/>
    </location>
</feature>
<accession>A0ABQ4M9V3</accession>